<reference evidence="2 4" key="2">
    <citation type="submission" date="2016-11" db="EMBL/GenBank/DDBJ databases">
        <title>Whole genomes of Flavobacteriaceae.</title>
        <authorList>
            <person name="Stine C."/>
            <person name="Li C."/>
            <person name="Tadesse D."/>
        </authorList>
    </citation>
    <scope>NUCLEOTIDE SEQUENCE [LARGE SCALE GENOMIC DNA]</scope>
    <source>
        <strain evidence="2 4">ATCC 51468</strain>
    </source>
</reference>
<gene>
    <name evidence="2" type="ORF">B0A73_13860</name>
    <name evidence="1" type="ORF">IW18_18070</name>
</gene>
<dbReference type="Proteomes" id="UP000032061">
    <property type="component" value="Unassembled WGS sequence"/>
</dbReference>
<dbReference type="EMBL" id="MUGX01000016">
    <property type="protein sequence ID" value="OXA86528.1"/>
    <property type="molecule type" value="Genomic_DNA"/>
</dbReference>
<dbReference type="Proteomes" id="UP000198302">
    <property type="component" value="Unassembled WGS sequence"/>
</dbReference>
<evidence type="ECO:0000313" key="1">
    <source>
        <dbReference type="EMBL" id="KIO51579.1"/>
    </source>
</evidence>
<name>A0A0D0EE18_9FLAO</name>
<dbReference type="RefSeq" id="WP_041519490.1">
    <property type="nucleotide sequence ID" value="NZ_JPRK01000015.1"/>
</dbReference>
<evidence type="ECO:0000313" key="2">
    <source>
        <dbReference type="EMBL" id="OXA86528.1"/>
    </source>
</evidence>
<keyword evidence="4" id="KW-1185">Reference proteome</keyword>
<reference evidence="1 3" key="1">
    <citation type="submission" date="2015-01" db="EMBL/GenBank/DDBJ databases">
        <title>Genome of Flavobacterium hibernum DSM 12611.</title>
        <authorList>
            <person name="Stropko S.J."/>
            <person name="Pipes S.E."/>
            <person name="Newman J.D."/>
        </authorList>
    </citation>
    <scope>NUCLEOTIDE SEQUENCE [LARGE SCALE GENOMIC DNA]</scope>
    <source>
        <strain evidence="1 3">DSM 12611</strain>
    </source>
</reference>
<sequence length="81" mass="9567">METVDNTNTFSKETEKKLIDFFNRSVEPKVMAKSIRQLNYIIALGLMREHETLQNNIVNLENSFYWLNELAEVLNPYLDVE</sequence>
<dbReference type="EMBL" id="JPRK01000015">
    <property type="protein sequence ID" value="KIO51579.1"/>
    <property type="molecule type" value="Genomic_DNA"/>
</dbReference>
<dbReference type="OrthoDB" id="1372875at2"/>
<proteinExistence type="predicted"/>
<comment type="caution">
    <text evidence="1">The sequence shown here is derived from an EMBL/GenBank/DDBJ whole genome shotgun (WGS) entry which is preliminary data.</text>
</comment>
<evidence type="ECO:0000313" key="4">
    <source>
        <dbReference type="Proteomes" id="UP000198302"/>
    </source>
</evidence>
<accession>A0A0D0EE18</accession>
<organism evidence="1 3">
    <name type="scientific">Flavobacterium hibernum</name>
    <dbReference type="NCBI Taxonomy" id="37752"/>
    <lineage>
        <taxon>Bacteria</taxon>
        <taxon>Pseudomonadati</taxon>
        <taxon>Bacteroidota</taxon>
        <taxon>Flavobacteriia</taxon>
        <taxon>Flavobacteriales</taxon>
        <taxon>Flavobacteriaceae</taxon>
        <taxon>Flavobacterium</taxon>
    </lineage>
</organism>
<dbReference type="AlphaFoldDB" id="A0A0D0EE18"/>
<protein>
    <submittedName>
        <fullName evidence="1">Uncharacterized protein</fullName>
    </submittedName>
</protein>
<evidence type="ECO:0000313" key="3">
    <source>
        <dbReference type="Proteomes" id="UP000032061"/>
    </source>
</evidence>